<accession>A0A9P6DNW6</accession>
<feature type="compositionally biased region" description="Low complexity" evidence="1">
    <location>
        <begin position="128"/>
        <end position="142"/>
    </location>
</feature>
<dbReference type="EMBL" id="MU129176">
    <property type="protein sequence ID" value="KAF9505060.1"/>
    <property type="molecule type" value="Genomic_DNA"/>
</dbReference>
<feature type="compositionally biased region" description="Gly residues" evidence="1">
    <location>
        <begin position="47"/>
        <end position="56"/>
    </location>
</feature>
<organism evidence="2 3">
    <name type="scientific">Hydnum rufescens UP504</name>
    <dbReference type="NCBI Taxonomy" id="1448309"/>
    <lineage>
        <taxon>Eukaryota</taxon>
        <taxon>Fungi</taxon>
        <taxon>Dikarya</taxon>
        <taxon>Basidiomycota</taxon>
        <taxon>Agaricomycotina</taxon>
        <taxon>Agaricomycetes</taxon>
        <taxon>Cantharellales</taxon>
        <taxon>Hydnaceae</taxon>
        <taxon>Hydnum</taxon>
    </lineage>
</organism>
<feature type="compositionally biased region" description="Polar residues" evidence="1">
    <location>
        <begin position="83"/>
        <end position="95"/>
    </location>
</feature>
<feature type="compositionally biased region" description="Basic residues" evidence="1">
    <location>
        <begin position="160"/>
        <end position="172"/>
    </location>
</feature>
<evidence type="ECO:0000313" key="2">
    <source>
        <dbReference type="EMBL" id="KAF9505060.1"/>
    </source>
</evidence>
<proteinExistence type="predicted"/>
<evidence type="ECO:0000256" key="1">
    <source>
        <dbReference type="SAM" id="MobiDB-lite"/>
    </source>
</evidence>
<sequence>MSALQTPSSFSSAFPRPISSSPPSTVSPLTYILAGSPVKSTFSRGNGLPGGGGGIGAQAKAFSDGSSAVSEEDDNVYHKVSHTRTASANWSTTGQDRAAGVMRRLSLGGALTSSRPSAPAAGPDKTSRSSQSPQSTAASPAAKDSNDIPILSPAPTPAARRTRKPTPVKKRSVSPMGERMLQGHFDGFGL</sequence>
<dbReference type="AlphaFoldDB" id="A0A9P6DNW6"/>
<feature type="region of interest" description="Disordered" evidence="1">
    <location>
        <begin position="40"/>
        <end position="190"/>
    </location>
</feature>
<evidence type="ECO:0000313" key="3">
    <source>
        <dbReference type="Proteomes" id="UP000886523"/>
    </source>
</evidence>
<name>A0A9P6DNW6_9AGAM</name>
<keyword evidence="3" id="KW-1185">Reference proteome</keyword>
<reference evidence="2" key="1">
    <citation type="journal article" date="2020" name="Nat. Commun.">
        <title>Large-scale genome sequencing of mycorrhizal fungi provides insights into the early evolution of symbiotic traits.</title>
        <authorList>
            <person name="Miyauchi S."/>
            <person name="Kiss E."/>
            <person name="Kuo A."/>
            <person name="Drula E."/>
            <person name="Kohler A."/>
            <person name="Sanchez-Garcia M."/>
            <person name="Morin E."/>
            <person name="Andreopoulos B."/>
            <person name="Barry K.W."/>
            <person name="Bonito G."/>
            <person name="Buee M."/>
            <person name="Carver A."/>
            <person name="Chen C."/>
            <person name="Cichocki N."/>
            <person name="Clum A."/>
            <person name="Culley D."/>
            <person name="Crous P.W."/>
            <person name="Fauchery L."/>
            <person name="Girlanda M."/>
            <person name="Hayes R.D."/>
            <person name="Keri Z."/>
            <person name="LaButti K."/>
            <person name="Lipzen A."/>
            <person name="Lombard V."/>
            <person name="Magnuson J."/>
            <person name="Maillard F."/>
            <person name="Murat C."/>
            <person name="Nolan M."/>
            <person name="Ohm R.A."/>
            <person name="Pangilinan J."/>
            <person name="Pereira M.F."/>
            <person name="Perotto S."/>
            <person name="Peter M."/>
            <person name="Pfister S."/>
            <person name="Riley R."/>
            <person name="Sitrit Y."/>
            <person name="Stielow J.B."/>
            <person name="Szollosi G."/>
            <person name="Zifcakova L."/>
            <person name="Stursova M."/>
            <person name="Spatafora J.W."/>
            <person name="Tedersoo L."/>
            <person name="Vaario L.M."/>
            <person name="Yamada A."/>
            <person name="Yan M."/>
            <person name="Wang P."/>
            <person name="Xu J."/>
            <person name="Bruns T."/>
            <person name="Baldrian P."/>
            <person name="Vilgalys R."/>
            <person name="Dunand C."/>
            <person name="Henrissat B."/>
            <person name="Grigoriev I.V."/>
            <person name="Hibbett D."/>
            <person name="Nagy L.G."/>
            <person name="Martin F.M."/>
        </authorList>
    </citation>
    <scope>NUCLEOTIDE SEQUENCE</scope>
    <source>
        <strain evidence="2">UP504</strain>
    </source>
</reference>
<dbReference type="Proteomes" id="UP000886523">
    <property type="component" value="Unassembled WGS sequence"/>
</dbReference>
<feature type="region of interest" description="Disordered" evidence="1">
    <location>
        <begin position="1"/>
        <end position="28"/>
    </location>
</feature>
<comment type="caution">
    <text evidence="2">The sequence shown here is derived from an EMBL/GenBank/DDBJ whole genome shotgun (WGS) entry which is preliminary data.</text>
</comment>
<protein>
    <submittedName>
        <fullName evidence="2">Uncharacterized protein</fullName>
    </submittedName>
</protein>
<feature type="compositionally biased region" description="Low complexity" evidence="1">
    <location>
        <begin position="7"/>
        <end position="28"/>
    </location>
</feature>
<gene>
    <name evidence="2" type="ORF">BS47DRAFT_579269</name>
</gene>
<dbReference type="OrthoDB" id="2554033at2759"/>